<dbReference type="RefSeq" id="WP_133627785.1">
    <property type="nucleotide sequence ID" value="NZ_SOAZ01000007.1"/>
</dbReference>
<keyword evidence="4" id="KW-1185">Reference proteome</keyword>
<dbReference type="CDD" id="cd03886">
    <property type="entry name" value="M20_Acy1"/>
    <property type="match status" value="1"/>
</dbReference>
<comment type="caution">
    <text evidence="3">The sequence shown here is derived from an EMBL/GenBank/DDBJ whole genome shotgun (WGS) entry which is preliminary data.</text>
</comment>
<dbReference type="Proteomes" id="UP000295325">
    <property type="component" value="Unassembled WGS sequence"/>
</dbReference>
<organism evidence="3 4">
    <name type="scientific">Fonticella tunisiensis</name>
    <dbReference type="NCBI Taxonomy" id="1096341"/>
    <lineage>
        <taxon>Bacteria</taxon>
        <taxon>Bacillati</taxon>
        <taxon>Bacillota</taxon>
        <taxon>Clostridia</taxon>
        <taxon>Eubacteriales</taxon>
        <taxon>Clostridiaceae</taxon>
        <taxon>Fonticella</taxon>
    </lineage>
</organism>
<proteinExistence type="predicted"/>
<dbReference type="GO" id="GO:0016787">
    <property type="term" value="F:hydrolase activity"/>
    <property type="evidence" value="ECO:0007669"/>
    <property type="project" value="UniProtKB-KW"/>
</dbReference>
<dbReference type="GO" id="GO:0046872">
    <property type="term" value="F:metal ion binding"/>
    <property type="evidence" value="ECO:0007669"/>
    <property type="project" value="UniProtKB-KW"/>
</dbReference>
<dbReference type="SUPFAM" id="SSF55031">
    <property type="entry name" value="Bacterial exopeptidase dimerisation domain"/>
    <property type="match status" value="1"/>
</dbReference>
<protein>
    <submittedName>
        <fullName evidence="3">Hippurate hydrolase</fullName>
    </submittedName>
</protein>
<feature type="binding site" evidence="1">
    <location>
        <position position="344"/>
    </location>
    <ligand>
        <name>Mn(2+)</name>
        <dbReference type="ChEBI" id="CHEBI:29035"/>
        <label>2</label>
    </ligand>
</feature>
<gene>
    <name evidence="3" type="ORF">EDD71_10729</name>
</gene>
<feature type="binding site" evidence="1">
    <location>
        <position position="86"/>
    </location>
    <ligand>
        <name>Mn(2+)</name>
        <dbReference type="ChEBI" id="CHEBI:29035"/>
        <label>2</label>
    </ligand>
</feature>
<dbReference type="Pfam" id="PF07687">
    <property type="entry name" value="M20_dimer"/>
    <property type="match status" value="1"/>
</dbReference>
<sequence length="373" mass="40853">MDLKKVIQDKLDTIKSLRIKLHENAELSYQEFKTQKIIMDFLNELNIPAVKMAETGVVGVLNEGKSCIGIRADMDALPVNGVSHACGHDYHMAVALGTALVLKELGFEKCVKFVFQPAEEAEGGALPMINEGVLENPTVKYMIGYHVWPGLPVGKIEVGKGASMASVDDFNITFKGIGGHAAMPHICKNPIFPAMDLIQAITMKSRIETDPLNSHVITFSSFNAGTTNNVIPAEAVVKGTARTFDNKLRKKIHEDIVAQAKLSAEKYGCEAVVDYIVQYPPVISDDALTEEFIEVSNKTLGSENVLPLIKTFGAEDFAFFAERVPSVHFRLGISNGIKGNHPLHSPYFDVDDDAIFYGIYTVASFVLHLADRV</sequence>
<evidence type="ECO:0000313" key="3">
    <source>
        <dbReference type="EMBL" id="TDT61304.1"/>
    </source>
</evidence>
<feature type="binding site" evidence="1">
    <location>
        <position position="88"/>
    </location>
    <ligand>
        <name>Mn(2+)</name>
        <dbReference type="ChEBI" id="CHEBI:29035"/>
        <label>2</label>
    </ligand>
</feature>
<evidence type="ECO:0000313" key="4">
    <source>
        <dbReference type="Proteomes" id="UP000295325"/>
    </source>
</evidence>
<dbReference type="PANTHER" id="PTHR11014">
    <property type="entry name" value="PEPTIDASE M20 FAMILY MEMBER"/>
    <property type="match status" value="1"/>
</dbReference>
<accession>A0A4R7KRI0</accession>
<keyword evidence="1" id="KW-0479">Metal-binding</keyword>
<dbReference type="PIRSF" id="PIRSF005962">
    <property type="entry name" value="Pept_M20D_amidohydro"/>
    <property type="match status" value="1"/>
</dbReference>
<evidence type="ECO:0000259" key="2">
    <source>
        <dbReference type="Pfam" id="PF07687"/>
    </source>
</evidence>
<dbReference type="OrthoDB" id="9776731at2"/>
<dbReference type="Gene3D" id="3.40.630.10">
    <property type="entry name" value="Zn peptidases"/>
    <property type="match status" value="1"/>
</dbReference>
<comment type="cofactor">
    <cofactor evidence="1">
        <name>Mn(2+)</name>
        <dbReference type="ChEBI" id="CHEBI:29035"/>
    </cofactor>
    <text evidence="1">The Mn(2+) ion enhances activity.</text>
</comment>
<dbReference type="Pfam" id="PF01546">
    <property type="entry name" value="Peptidase_M20"/>
    <property type="match status" value="1"/>
</dbReference>
<dbReference type="InterPro" id="IPR002933">
    <property type="entry name" value="Peptidase_M20"/>
</dbReference>
<dbReference type="EMBL" id="SOAZ01000007">
    <property type="protein sequence ID" value="TDT61304.1"/>
    <property type="molecule type" value="Genomic_DNA"/>
</dbReference>
<reference evidence="3 4" key="1">
    <citation type="submission" date="2019-03" db="EMBL/GenBank/DDBJ databases">
        <title>Genomic Encyclopedia of Type Strains, Phase IV (KMG-IV): sequencing the most valuable type-strain genomes for metagenomic binning, comparative biology and taxonomic classification.</title>
        <authorList>
            <person name="Goeker M."/>
        </authorList>
    </citation>
    <scope>NUCLEOTIDE SEQUENCE [LARGE SCALE GENOMIC DNA]</scope>
    <source>
        <strain evidence="3 4">DSM 24455</strain>
    </source>
</reference>
<dbReference type="AlphaFoldDB" id="A0A4R7KRI0"/>
<keyword evidence="1" id="KW-0464">Manganese</keyword>
<dbReference type="Gene3D" id="3.30.70.360">
    <property type="match status" value="1"/>
</dbReference>
<evidence type="ECO:0000256" key="1">
    <source>
        <dbReference type="PIRSR" id="PIRSR005962-1"/>
    </source>
</evidence>
<name>A0A4R7KRI0_9CLOT</name>
<feature type="binding site" evidence="1">
    <location>
        <position position="146"/>
    </location>
    <ligand>
        <name>Mn(2+)</name>
        <dbReference type="ChEBI" id="CHEBI:29035"/>
        <label>2</label>
    </ligand>
</feature>
<dbReference type="InterPro" id="IPR017439">
    <property type="entry name" value="Amidohydrolase"/>
</dbReference>
<feature type="domain" description="Peptidase M20 dimerisation" evidence="2">
    <location>
        <begin position="170"/>
        <end position="264"/>
    </location>
</feature>
<dbReference type="InterPro" id="IPR036264">
    <property type="entry name" value="Bact_exopeptidase_dim_dom"/>
</dbReference>
<dbReference type="InterPro" id="IPR011650">
    <property type="entry name" value="Peptidase_M20_dimer"/>
</dbReference>
<dbReference type="NCBIfam" id="TIGR01891">
    <property type="entry name" value="amidohydrolases"/>
    <property type="match status" value="1"/>
</dbReference>
<keyword evidence="3" id="KW-0378">Hydrolase</keyword>
<feature type="binding site" evidence="1">
    <location>
        <position position="120"/>
    </location>
    <ligand>
        <name>Mn(2+)</name>
        <dbReference type="ChEBI" id="CHEBI:29035"/>
        <label>2</label>
    </ligand>
</feature>
<dbReference type="PANTHER" id="PTHR11014:SF63">
    <property type="entry name" value="METALLOPEPTIDASE, PUTATIVE (AFU_ORTHOLOGUE AFUA_6G09600)-RELATED"/>
    <property type="match status" value="1"/>
</dbReference>
<dbReference type="SUPFAM" id="SSF53187">
    <property type="entry name" value="Zn-dependent exopeptidases"/>
    <property type="match status" value="1"/>
</dbReference>